<reference evidence="3" key="1">
    <citation type="submission" date="2011-07" db="EMBL/GenBank/DDBJ databases">
        <title>The complete genome of Cyclobacterium marinum DSM 745.</title>
        <authorList>
            <person name="Lucas S."/>
            <person name="Han J."/>
            <person name="Lapidus A."/>
            <person name="Bruce D."/>
            <person name="Goodwin L."/>
            <person name="Pitluck S."/>
            <person name="Peters L."/>
            <person name="Kyrpides N."/>
            <person name="Mavromatis K."/>
            <person name="Ivanova N."/>
            <person name="Ovchinnikova G."/>
            <person name="Chertkov O."/>
            <person name="Detter J.C."/>
            <person name="Tapia R."/>
            <person name="Han C."/>
            <person name="Land M."/>
            <person name="Hauser L."/>
            <person name="Markowitz V."/>
            <person name="Cheng J.-F."/>
            <person name="Hugenholtz P."/>
            <person name="Woyke T."/>
            <person name="Wu D."/>
            <person name="Tindall B."/>
            <person name="Schuetze A."/>
            <person name="Brambilla E."/>
            <person name="Klenk H.-P."/>
            <person name="Eisen J.A."/>
        </authorList>
    </citation>
    <scope>NUCLEOTIDE SEQUENCE [LARGE SCALE GENOMIC DNA]</scope>
    <source>
        <strain evidence="3">ATCC 25205 / DSM 745 / LMG 13164 / NCIMB 1802</strain>
    </source>
</reference>
<dbReference type="eggNOG" id="COG4636">
    <property type="taxonomic scope" value="Bacteria"/>
</dbReference>
<dbReference type="KEGG" id="cmr:Cycma_3895"/>
<dbReference type="EMBL" id="CP002955">
    <property type="protein sequence ID" value="AEL27604.1"/>
    <property type="molecule type" value="Genomic_DNA"/>
</dbReference>
<evidence type="ECO:0000313" key="2">
    <source>
        <dbReference type="EMBL" id="AEL27604.1"/>
    </source>
</evidence>
<dbReference type="InterPro" id="IPR008538">
    <property type="entry name" value="Uma2"/>
</dbReference>
<accession>G0J5G8</accession>
<gene>
    <name evidence="2" type="ordered locus">Cycma_3895</name>
</gene>
<dbReference type="PANTHER" id="PTHR36558">
    <property type="entry name" value="GLR1098 PROTEIN"/>
    <property type="match status" value="1"/>
</dbReference>
<proteinExistence type="predicted"/>
<sequence>MEVKKPDNVNEPDLEYGNYSYADYLKWQMEEVVELIKGKAFKKAAAAPKRIHQQISIKLAAKLYYFLEDKSCQVYDAPFDVRFPKASRADHLIHDVVQPDICVICDREKLDDRGCIGAPDLIVEILSPSNSKTELKHKFKLYESNGVQEYWIIHAETQDLLIYSLSNGKYVPSLLLTSGDVAESKVIHGFKLDLEEFFGDIDLYLEPIVR</sequence>
<organism evidence="2 3">
    <name type="scientific">Cyclobacterium marinum (strain ATCC 25205 / DSM 745 / LMG 13164 / NCIMB 1802)</name>
    <name type="common">Flectobacillus marinus</name>
    <dbReference type="NCBI Taxonomy" id="880070"/>
    <lineage>
        <taxon>Bacteria</taxon>
        <taxon>Pseudomonadati</taxon>
        <taxon>Bacteroidota</taxon>
        <taxon>Cytophagia</taxon>
        <taxon>Cytophagales</taxon>
        <taxon>Cyclobacteriaceae</taxon>
        <taxon>Cyclobacterium</taxon>
    </lineage>
</organism>
<dbReference type="STRING" id="880070.Cycma_3895"/>
<evidence type="ECO:0000259" key="1">
    <source>
        <dbReference type="Pfam" id="PF05685"/>
    </source>
</evidence>
<dbReference type="RefSeq" id="WP_014021889.1">
    <property type="nucleotide sequence ID" value="NC_015914.1"/>
</dbReference>
<dbReference type="PANTHER" id="PTHR36558:SF1">
    <property type="entry name" value="RESTRICTION ENDONUCLEASE DOMAIN-CONTAINING PROTEIN-RELATED"/>
    <property type="match status" value="1"/>
</dbReference>
<dbReference type="InterPro" id="IPR012296">
    <property type="entry name" value="Nuclease_put_TT1808"/>
</dbReference>
<dbReference type="InterPro" id="IPR011335">
    <property type="entry name" value="Restrct_endonuc-II-like"/>
</dbReference>
<dbReference type="AlphaFoldDB" id="G0J5G8"/>
<dbReference type="HOGENOM" id="CLU_076312_0_2_10"/>
<dbReference type="OrthoDB" id="9808428at2"/>
<dbReference type="CDD" id="cd06260">
    <property type="entry name" value="DUF820-like"/>
    <property type="match status" value="1"/>
</dbReference>
<keyword evidence="3" id="KW-1185">Reference proteome</keyword>
<feature type="domain" description="Putative restriction endonuclease" evidence="1">
    <location>
        <begin position="22"/>
        <end position="194"/>
    </location>
</feature>
<name>G0J5G8_CYCMS</name>
<evidence type="ECO:0000313" key="3">
    <source>
        <dbReference type="Proteomes" id="UP000001635"/>
    </source>
</evidence>
<dbReference type="Proteomes" id="UP000001635">
    <property type="component" value="Chromosome"/>
</dbReference>
<dbReference type="Gene3D" id="3.90.1570.10">
    <property type="entry name" value="tt1808, chain A"/>
    <property type="match status" value="1"/>
</dbReference>
<protein>
    <recommendedName>
        <fullName evidence="1">Putative restriction endonuclease domain-containing protein</fullName>
    </recommendedName>
</protein>
<dbReference type="SUPFAM" id="SSF52980">
    <property type="entry name" value="Restriction endonuclease-like"/>
    <property type="match status" value="1"/>
</dbReference>
<dbReference type="Pfam" id="PF05685">
    <property type="entry name" value="Uma2"/>
    <property type="match status" value="1"/>
</dbReference>